<keyword evidence="3" id="KW-1185">Reference proteome</keyword>
<keyword evidence="2" id="KW-0540">Nuclease</keyword>
<dbReference type="GO" id="GO:0004519">
    <property type="term" value="F:endonuclease activity"/>
    <property type="evidence" value="ECO:0007669"/>
    <property type="project" value="UniProtKB-KW"/>
</dbReference>
<dbReference type="GO" id="GO:0004527">
    <property type="term" value="F:exonuclease activity"/>
    <property type="evidence" value="ECO:0007669"/>
    <property type="project" value="UniProtKB-KW"/>
</dbReference>
<dbReference type="EMBL" id="AWWV01015946">
    <property type="protein sequence ID" value="OMO51127.1"/>
    <property type="molecule type" value="Genomic_DNA"/>
</dbReference>
<proteinExistence type="predicted"/>
<protein>
    <submittedName>
        <fullName evidence="2">Endonuclease/exonuclease/phosphatase</fullName>
    </submittedName>
</protein>
<dbReference type="PANTHER" id="PTHR35218">
    <property type="entry name" value="RNASE H DOMAIN-CONTAINING PROTEIN"/>
    <property type="match status" value="1"/>
</dbReference>
<sequence length="393" mass="42213">MSMEESCPEKITPAQSAAVEGNLEDDGYGPWMMVQARKKKLDKSQPKGINAMGTFQGNKKAFGVEENRDKVAGTQNNDIIREQVGAHKSNVANLVNGPANQGKLKASVLQPCSPKAKWGKSGPPELPKEQNGAPTNGRTCEPLAERTTSGTLYLTTGETSEPTKEADLAVGVDQSTVCVSSPATTEYPGTGDGRPTRDSTASLGGGGASDLQPPRNPDHDLLDGNSLGRTSVGGPPLDTNDASQLHVSAPVRVSDERRRAGGCSSINSSNDIHPREIDQGWELRNPPPGRPGMASNPPKSSMTILLCNCRGNRNPDCFRTILDLVCLDDPDILVLTETRTRIRNAQRILSRLPFDGVIDADVIGYQGGIWMLWRTDRVLIQSVALLSKKSILW</sequence>
<dbReference type="PANTHER" id="PTHR35218:SF7">
    <property type="entry name" value="ENDONUCLEASE_EXONUCLEASE_PHOSPHATASE"/>
    <property type="match status" value="1"/>
</dbReference>
<comment type="caution">
    <text evidence="2">The sequence shown here is derived from an EMBL/GenBank/DDBJ whole genome shotgun (WGS) entry which is preliminary data.</text>
</comment>
<dbReference type="InterPro" id="IPR036691">
    <property type="entry name" value="Endo/exonu/phosph_ase_sf"/>
</dbReference>
<dbReference type="SUPFAM" id="SSF56219">
    <property type="entry name" value="DNase I-like"/>
    <property type="match status" value="1"/>
</dbReference>
<feature type="compositionally biased region" description="Polar residues" evidence="1">
    <location>
        <begin position="146"/>
        <end position="160"/>
    </location>
</feature>
<feature type="region of interest" description="Disordered" evidence="1">
    <location>
        <begin position="1"/>
        <end position="27"/>
    </location>
</feature>
<evidence type="ECO:0000313" key="3">
    <source>
        <dbReference type="Proteomes" id="UP000188268"/>
    </source>
</evidence>
<gene>
    <name evidence="2" type="ORF">CCACVL1_29989</name>
</gene>
<feature type="compositionally biased region" description="Polar residues" evidence="1">
    <location>
        <begin position="173"/>
        <end position="184"/>
    </location>
</feature>
<name>A0A1R3FZ82_COCAP</name>
<feature type="region of interest" description="Disordered" evidence="1">
    <location>
        <begin position="114"/>
        <end position="271"/>
    </location>
</feature>
<evidence type="ECO:0000313" key="2">
    <source>
        <dbReference type="EMBL" id="OMO51127.1"/>
    </source>
</evidence>
<keyword evidence="2" id="KW-0269">Exonuclease</keyword>
<dbReference type="AlphaFoldDB" id="A0A1R3FZ82"/>
<dbReference type="OrthoDB" id="1000931at2759"/>
<evidence type="ECO:0000256" key="1">
    <source>
        <dbReference type="SAM" id="MobiDB-lite"/>
    </source>
</evidence>
<reference evidence="2 3" key="1">
    <citation type="submission" date="2013-09" db="EMBL/GenBank/DDBJ databases">
        <title>Corchorus capsularis genome sequencing.</title>
        <authorList>
            <person name="Alam M."/>
            <person name="Haque M.S."/>
            <person name="Islam M.S."/>
            <person name="Emdad E.M."/>
            <person name="Islam M.M."/>
            <person name="Ahmed B."/>
            <person name="Halim A."/>
            <person name="Hossen Q.M.M."/>
            <person name="Hossain M.Z."/>
            <person name="Ahmed R."/>
            <person name="Khan M.M."/>
            <person name="Islam R."/>
            <person name="Rashid M.M."/>
            <person name="Khan S.A."/>
            <person name="Rahman M.S."/>
            <person name="Alam M."/>
        </authorList>
    </citation>
    <scope>NUCLEOTIDE SEQUENCE [LARGE SCALE GENOMIC DNA]</scope>
    <source>
        <strain evidence="3">cv. CVL-1</strain>
        <tissue evidence="2">Whole seedling</tissue>
    </source>
</reference>
<dbReference type="Gramene" id="OMO51127">
    <property type="protein sequence ID" value="OMO51127"/>
    <property type="gene ID" value="CCACVL1_29989"/>
</dbReference>
<accession>A0A1R3FZ82</accession>
<dbReference type="Proteomes" id="UP000188268">
    <property type="component" value="Unassembled WGS sequence"/>
</dbReference>
<keyword evidence="2" id="KW-0255">Endonuclease</keyword>
<keyword evidence="2" id="KW-0378">Hydrolase</keyword>
<organism evidence="2 3">
    <name type="scientific">Corchorus capsularis</name>
    <name type="common">Jute</name>
    <dbReference type="NCBI Taxonomy" id="210143"/>
    <lineage>
        <taxon>Eukaryota</taxon>
        <taxon>Viridiplantae</taxon>
        <taxon>Streptophyta</taxon>
        <taxon>Embryophyta</taxon>
        <taxon>Tracheophyta</taxon>
        <taxon>Spermatophyta</taxon>
        <taxon>Magnoliopsida</taxon>
        <taxon>eudicotyledons</taxon>
        <taxon>Gunneridae</taxon>
        <taxon>Pentapetalae</taxon>
        <taxon>rosids</taxon>
        <taxon>malvids</taxon>
        <taxon>Malvales</taxon>
        <taxon>Malvaceae</taxon>
        <taxon>Grewioideae</taxon>
        <taxon>Apeibeae</taxon>
        <taxon>Corchorus</taxon>
    </lineage>
</organism>